<dbReference type="EMBL" id="VSSQ01100997">
    <property type="protein sequence ID" value="MPN42931.1"/>
    <property type="molecule type" value="Genomic_DNA"/>
</dbReference>
<dbReference type="AlphaFoldDB" id="A0A645HV49"/>
<feature type="region of interest" description="Disordered" evidence="1">
    <location>
        <begin position="1"/>
        <end position="34"/>
    </location>
</feature>
<evidence type="ECO:0000313" key="2">
    <source>
        <dbReference type="EMBL" id="MPN42931.1"/>
    </source>
</evidence>
<reference evidence="2" key="1">
    <citation type="submission" date="2019-08" db="EMBL/GenBank/DDBJ databases">
        <authorList>
            <person name="Kucharzyk K."/>
            <person name="Murdoch R.W."/>
            <person name="Higgins S."/>
            <person name="Loffler F."/>
        </authorList>
    </citation>
    <scope>NUCLEOTIDE SEQUENCE</scope>
</reference>
<accession>A0A645HV49</accession>
<sequence length="62" mass="7243">MENHQEAKEIQQDRGLFENSELSENSIIGSGKEDVRNNSRQIVKMILIYSDGTFSDFRHEDR</sequence>
<feature type="compositionally biased region" description="Basic and acidic residues" evidence="1">
    <location>
        <begin position="1"/>
        <end position="16"/>
    </location>
</feature>
<protein>
    <submittedName>
        <fullName evidence="2">Uncharacterized protein</fullName>
    </submittedName>
</protein>
<evidence type="ECO:0000256" key="1">
    <source>
        <dbReference type="SAM" id="MobiDB-lite"/>
    </source>
</evidence>
<proteinExistence type="predicted"/>
<comment type="caution">
    <text evidence="2">The sequence shown here is derived from an EMBL/GenBank/DDBJ whole genome shotgun (WGS) entry which is preliminary data.</text>
</comment>
<gene>
    <name evidence="2" type="ORF">SDC9_190489</name>
</gene>
<name>A0A645HV49_9ZZZZ</name>
<organism evidence="2">
    <name type="scientific">bioreactor metagenome</name>
    <dbReference type="NCBI Taxonomy" id="1076179"/>
    <lineage>
        <taxon>unclassified sequences</taxon>
        <taxon>metagenomes</taxon>
        <taxon>ecological metagenomes</taxon>
    </lineage>
</organism>